<name>A0A1J4KP93_9EUKA</name>
<reference evidence="3" key="1">
    <citation type="submission" date="2016-10" db="EMBL/GenBank/DDBJ databases">
        <authorList>
            <person name="Benchimol M."/>
            <person name="Almeida L.G."/>
            <person name="Vasconcelos A.T."/>
            <person name="Perreira-Neves A."/>
            <person name="Rosa I.A."/>
            <person name="Tasca T."/>
            <person name="Bogo M.R."/>
            <person name="de Souza W."/>
        </authorList>
    </citation>
    <scope>NUCLEOTIDE SEQUENCE [LARGE SCALE GENOMIC DNA]</scope>
    <source>
        <strain evidence="3">K</strain>
    </source>
</reference>
<sequence>MSSYRTSSTYKSISSTRSLSKGSKATDNGHSKLEKLHTEAKTILSQKAQEIAQINHAIEQAEEQLGKLRSELSIKNTEMQKYQDQDFQDITNNENQIIEMIEEEQRQELIKIQAKNEEELNRLRDDFQKSLQEAENWAEKHAKSVAAERTAQLDQLRKEVDQMRQTSNEAAFSATQTRTKLYQQSKNVSLQNSQRIQYLEAQLSEIVSVTREEMRDIRAKIEECLAAIDIRNKEHANEITRYEHELAEREAQYNEHLEVLHEQFACEKQRVEQSVNESAKNTEKMQKILKQLEKQHEHQLQTTLKDVEKMKHSIYQARNREDMQMNETKTFISQAQGIQRECQQTEKEIAIVENELRELKDENQELRAELSQLDKAVYSKAYA</sequence>
<dbReference type="OrthoDB" id="10517889at2759"/>
<dbReference type="GeneID" id="94834076"/>
<feature type="coiled-coil region" evidence="1">
    <location>
        <begin position="44"/>
        <end position="166"/>
    </location>
</feature>
<proteinExistence type="predicted"/>
<keyword evidence="1" id="KW-0175">Coiled coil</keyword>
<dbReference type="RefSeq" id="XP_068366058.1">
    <property type="nucleotide sequence ID" value="XM_068499372.1"/>
</dbReference>
<protein>
    <submittedName>
        <fullName evidence="3">Kinetoplast-associated protein</fullName>
    </submittedName>
</protein>
<dbReference type="VEuPathDB" id="TrichDB:TRFO_17078"/>
<evidence type="ECO:0000313" key="4">
    <source>
        <dbReference type="Proteomes" id="UP000179807"/>
    </source>
</evidence>
<dbReference type="Proteomes" id="UP000179807">
    <property type="component" value="Unassembled WGS sequence"/>
</dbReference>
<comment type="caution">
    <text evidence="3">The sequence shown here is derived from an EMBL/GenBank/DDBJ whole genome shotgun (WGS) entry which is preliminary data.</text>
</comment>
<feature type="compositionally biased region" description="Basic and acidic residues" evidence="2">
    <location>
        <begin position="27"/>
        <end position="36"/>
    </location>
</feature>
<feature type="compositionally biased region" description="Low complexity" evidence="2">
    <location>
        <begin position="1"/>
        <end position="23"/>
    </location>
</feature>
<dbReference type="AlphaFoldDB" id="A0A1J4KP93"/>
<evidence type="ECO:0000256" key="2">
    <source>
        <dbReference type="SAM" id="MobiDB-lite"/>
    </source>
</evidence>
<gene>
    <name evidence="3" type="ORF">TRFO_17078</name>
</gene>
<accession>A0A1J4KP93</accession>
<feature type="region of interest" description="Disordered" evidence="2">
    <location>
        <begin position="1"/>
        <end position="36"/>
    </location>
</feature>
<keyword evidence="4" id="KW-1185">Reference proteome</keyword>
<dbReference type="EMBL" id="MLAK01000552">
    <property type="protein sequence ID" value="OHT12922.1"/>
    <property type="molecule type" value="Genomic_DNA"/>
</dbReference>
<organism evidence="3 4">
    <name type="scientific">Tritrichomonas foetus</name>
    <dbReference type="NCBI Taxonomy" id="1144522"/>
    <lineage>
        <taxon>Eukaryota</taxon>
        <taxon>Metamonada</taxon>
        <taxon>Parabasalia</taxon>
        <taxon>Tritrichomonadida</taxon>
        <taxon>Tritrichomonadidae</taxon>
        <taxon>Tritrichomonas</taxon>
    </lineage>
</organism>
<evidence type="ECO:0000256" key="1">
    <source>
        <dbReference type="SAM" id="Coils"/>
    </source>
</evidence>
<feature type="coiled-coil region" evidence="1">
    <location>
        <begin position="232"/>
        <end position="295"/>
    </location>
</feature>
<feature type="coiled-coil region" evidence="1">
    <location>
        <begin position="335"/>
        <end position="376"/>
    </location>
</feature>
<evidence type="ECO:0000313" key="3">
    <source>
        <dbReference type="EMBL" id="OHT12922.1"/>
    </source>
</evidence>